<dbReference type="Pfam" id="PF00679">
    <property type="entry name" value="EFG_C"/>
    <property type="match status" value="1"/>
</dbReference>
<evidence type="ECO:0000256" key="1">
    <source>
        <dbReference type="ARBA" id="ARBA00004496"/>
    </source>
</evidence>
<dbReference type="CDD" id="cd16268">
    <property type="entry name" value="EF2_II"/>
    <property type="match status" value="1"/>
</dbReference>
<dbReference type="FunFam" id="3.30.70.870:FF:000002">
    <property type="entry name" value="Translation elongation factor 2"/>
    <property type="match status" value="1"/>
</dbReference>
<evidence type="ECO:0000259" key="10">
    <source>
        <dbReference type="PROSITE" id="PS51722"/>
    </source>
</evidence>
<dbReference type="AlphaFoldDB" id="A0A164MR09"/>
<dbReference type="GO" id="GO:0005525">
    <property type="term" value="F:GTP binding"/>
    <property type="evidence" value="ECO:0007669"/>
    <property type="project" value="UniProtKB-KW"/>
</dbReference>
<dbReference type="InterPro" id="IPR005225">
    <property type="entry name" value="Small_GTP-bd"/>
</dbReference>
<dbReference type="InterPro" id="IPR009000">
    <property type="entry name" value="Transl_B-barrel_sf"/>
</dbReference>
<protein>
    <recommendedName>
        <fullName evidence="8">Ribosome assembly protein 1</fullName>
    </recommendedName>
    <alternativeName>
        <fullName evidence="9">Elongation factor-like 1</fullName>
    </alternativeName>
</protein>
<evidence type="ECO:0000256" key="7">
    <source>
        <dbReference type="ARBA" id="ARBA00048548"/>
    </source>
</evidence>
<dbReference type="GO" id="GO:1990904">
    <property type="term" value="C:ribonucleoprotein complex"/>
    <property type="evidence" value="ECO:0007669"/>
    <property type="project" value="TreeGrafter"/>
</dbReference>
<dbReference type="GO" id="GO:0043022">
    <property type="term" value="F:ribosome binding"/>
    <property type="evidence" value="ECO:0007669"/>
    <property type="project" value="TreeGrafter"/>
</dbReference>
<dbReference type="Gene3D" id="3.30.230.10">
    <property type="match status" value="1"/>
</dbReference>
<comment type="catalytic activity">
    <reaction evidence="7">
        <text>GTP + H2O = GDP + phosphate + H(+)</text>
        <dbReference type="Rhea" id="RHEA:19669"/>
        <dbReference type="ChEBI" id="CHEBI:15377"/>
        <dbReference type="ChEBI" id="CHEBI:15378"/>
        <dbReference type="ChEBI" id="CHEBI:37565"/>
        <dbReference type="ChEBI" id="CHEBI:43474"/>
        <dbReference type="ChEBI" id="CHEBI:58189"/>
    </reaction>
</comment>
<dbReference type="EMBL" id="LRGB01002978">
    <property type="protein sequence ID" value="KZS05279.1"/>
    <property type="molecule type" value="Genomic_DNA"/>
</dbReference>
<dbReference type="FunFam" id="3.30.70.240:FF:000006">
    <property type="entry name" value="Elongation factor like GTPase 1"/>
    <property type="match status" value="1"/>
</dbReference>
<keyword evidence="2" id="KW-0963">Cytoplasm</keyword>
<dbReference type="GO" id="GO:0042256">
    <property type="term" value="P:cytosolic ribosome assembly"/>
    <property type="evidence" value="ECO:0007669"/>
    <property type="project" value="TreeGrafter"/>
</dbReference>
<dbReference type="Pfam" id="PF00009">
    <property type="entry name" value="GTP_EFTU"/>
    <property type="match status" value="1"/>
</dbReference>
<dbReference type="SUPFAM" id="SSF54211">
    <property type="entry name" value="Ribosomal protein S5 domain 2-like"/>
    <property type="match status" value="1"/>
</dbReference>
<dbReference type="SUPFAM" id="SSF52540">
    <property type="entry name" value="P-loop containing nucleoside triphosphate hydrolases"/>
    <property type="match status" value="1"/>
</dbReference>
<dbReference type="InterPro" id="IPR014721">
    <property type="entry name" value="Ribsml_uS5_D2-typ_fold_subgr"/>
</dbReference>
<dbReference type="PANTHER" id="PTHR42908:SF3">
    <property type="entry name" value="ELONGATION FACTOR-LIKE GTPASE 1"/>
    <property type="match status" value="1"/>
</dbReference>
<accession>A0A164MR09</accession>
<reference evidence="11 12" key="1">
    <citation type="submission" date="2016-03" db="EMBL/GenBank/DDBJ databases">
        <title>EvidentialGene: Evidence-directed Construction of Genes on Genomes.</title>
        <authorList>
            <person name="Gilbert D.G."/>
            <person name="Choi J.-H."/>
            <person name="Mockaitis K."/>
            <person name="Colbourne J."/>
            <person name="Pfrender M."/>
        </authorList>
    </citation>
    <scope>NUCLEOTIDE SEQUENCE [LARGE SCALE GENOMIC DNA]</scope>
    <source>
        <strain evidence="11 12">Xinb3</strain>
        <tissue evidence="11">Complete organism</tissue>
    </source>
</reference>
<keyword evidence="3" id="KW-0690">Ribosome biogenesis</keyword>
<evidence type="ECO:0000256" key="4">
    <source>
        <dbReference type="ARBA" id="ARBA00022741"/>
    </source>
</evidence>
<sequence length="1028" mass="114519">MRQFNSQRISELQNNPSHIRNICIVAHVDHGKTTLADSLVASNGIISQKLVGKLRYMDSRKDEQERGITMKSSSISLSHTYNNEEFLVNLIDSPGHVDFSSEVSTAVRLCDGAIVVVDVVEGVCAQTKVVLKQVWLEHIRPVLVLNKIDRLIIEMKMQPLDAYVRMVQLLEQMNAQVAELFTVDVMSKKENITDSSSGLEEADDSNIYFTPEQGNVVFASAADGWGFSLQDFARMFSSKLGLREEELQRSLWGDNYFNTKTKTVTAGAQEKAKKPLFVQVVLENLWSVYDSVVIRKDKIMTEKIVQNLQLQINPRDLKHSDPKVQIHAILSKWLPLSDTVLRMVCEKLPCPSYMSEARAEKLMSSLSKPFELLPEATQQLKTAFVACSSSDDAPTIAFVSKMMVVDRHCLPKNKVRLLSSEDIALRRQQVREKLAQFTMKQEQGDNVAVQEQQVKSEDVLEDGPIFIAFARVLSGTLKRGQELYVLGPKYDPGATIDNSVEPSGALKDLKAGQYVTRAKIGDLYLLMGRELECLESVPAGNVVGIGGLEEHILKSGTLSSSLACPAFTELSQMVMPIVRVAVEPARPCEMPELIKGLKLLNQADPCVQVVLQESGEHVLITAGEVHLQRCLQDLEECYAKIQINASQPIVPFRETIMAPLEPISTSNAGRVQIETPGKRFSMRLRAVSLPEEITNVLEKNVEVIKTMPQIQGPGHLDQTEEEIETNKKLGLQWRSKITKLHHRLNHVFGMNGWGDNAADRILSFGPRRCGPNVLLNYTPITLPCLWNKNPTDIVFERVTLECLNSVINGFQLATLAGPICEEPLHGVAFIIEDIAIAVDQLAPLSHGEDGDSNHNGQSQQQCRSFSGQIMSAVKDGCRRSFTNQPQRLMAAMYNCSIQVSGEVVGKIYAILSRRHGKILEGDLEEGSASFSIAAVLPVVESFDLANEIRKQTSGLASHQLTFSHWEVIDIDPFWVPTTDEELELYGDKGDSINRAHVYMNSVRRRKGLAVSEKVVEFAEKQRTLSRKV</sequence>
<dbReference type="Gene3D" id="3.40.50.300">
    <property type="entry name" value="P-loop containing nucleotide triphosphate hydrolases"/>
    <property type="match status" value="1"/>
</dbReference>
<dbReference type="OrthoDB" id="364892at2759"/>
<dbReference type="InterPro" id="IPR027417">
    <property type="entry name" value="P-loop_NTPase"/>
</dbReference>
<dbReference type="PROSITE" id="PS51722">
    <property type="entry name" value="G_TR_2"/>
    <property type="match status" value="1"/>
</dbReference>
<dbReference type="Proteomes" id="UP000076858">
    <property type="component" value="Unassembled WGS sequence"/>
</dbReference>
<dbReference type="SUPFAM" id="SSF54980">
    <property type="entry name" value="EF-G C-terminal domain-like"/>
    <property type="match status" value="2"/>
</dbReference>
<evidence type="ECO:0000256" key="9">
    <source>
        <dbReference type="ARBA" id="ARBA00081809"/>
    </source>
</evidence>
<dbReference type="InterPro" id="IPR020568">
    <property type="entry name" value="Ribosomal_Su5_D2-typ_SF"/>
</dbReference>
<dbReference type="GO" id="GO:0005829">
    <property type="term" value="C:cytosol"/>
    <property type="evidence" value="ECO:0007669"/>
    <property type="project" value="TreeGrafter"/>
</dbReference>
<organism evidence="11 12">
    <name type="scientific">Daphnia magna</name>
    <dbReference type="NCBI Taxonomy" id="35525"/>
    <lineage>
        <taxon>Eukaryota</taxon>
        <taxon>Metazoa</taxon>
        <taxon>Ecdysozoa</taxon>
        <taxon>Arthropoda</taxon>
        <taxon>Crustacea</taxon>
        <taxon>Branchiopoda</taxon>
        <taxon>Diplostraca</taxon>
        <taxon>Cladocera</taxon>
        <taxon>Anomopoda</taxon>
        <taxon>Daphniidae</taxon>
        <taxon>Daphnia</taxon>
    </lineage>
</organism>
<gene>
    <name evidence="11" type="ORF">APZ42_031614</name>
</gene>
<keyword evidence="12" id="KW-1185">Reference proteome</keyword>
<keyword evidence="6" id="KW-0342">GTP-binding</keyword>
<comment type="caution">
    <text evidence="11">The sequence shown here is derived from an EMBL/GenBank/DDBJ whole genome shotgun (WGS) entry which is preliminary data.</text>
</comment>
<dbReference type="SUPFAM" id="SSF50447">
    <property type="entry name" value="Translation proteins"/>
    <property type="match status" value="1"/>
</dbReference>
<dbReference type="GO" id="GO:0003924">
    <property type="term" value="F:GTPase activity"/>
    <property type="evidence" value="ECO:0007669"/>
    <property type="project" value="InterPro"/>
</dbReference>
<keyword evidence="5" id="KW-0378">Hydrolase</keyword>
<dbReference type="PRINTS" id="PR00315">
    <property type="entry name" value="ELONGATNFCT"/>
</dbReference>
<dbReference type="InterPro" id="IPR000795">
    <property type="entry name" value="T_Tr_GTP-bd_dom"/>
</dbReference>
<evidence type="ECO:0000256" key="8">
    <source>
        <dbReference type="ARBA" id="ARBA00068031"/>
    </source>
</evidence>
<evidence type="ECO:0000256" key="6">
    <source>
        <dbReference type="ARBA" id="ARBA00023134"/>
    </source>
</evidence>
<dbReference type="PANTHER" id="PTHR42908">
    <property type="entry name" value="TRANSLATION ELONGATION FACTOR-RELATED"/>
    <property type="match status" value="1"/>
</dbReference>
<dbReference type="Gene3D" id="3.30.70.240">
    <property type="match status" value="1"/>
</dbReference>
<dbReference type="InterPro" id="IPR056752">
    <property type="entry name" value="EFL1"/>
</dbReference>
<dbReference type="NCBIfam" id="TIGR00231">
    <property type="entry name" value="small_GTP"/>
    <property type="match status" value="1"/>
</dbReference>
<keyword evidence="4" id="KW-0547">Nucleotide-binding</keyword>
<dbReference type="CDD" id="cd04096">
    <property type="entry name" value="eEF2_snRNP_like_C"/>
    <property type="match status" value="1"/>
</dbReference>
<evidence type="ECO:0000256" key="3">
    <source>
        <dbReference type="ARBA" id="ARBA00022517"/>
    </source>
</evidence>
<dbReference type="CDD" id="cd16261">
    <property type="entry name" value="EF2_snRNP_III"/>
    <property type="match status" value="1"/>
</dbReference>
<feature type="domain" description="Tr-type G" evidence="10">
    <location>
        <begin position="17"/>
        <end position="248"/>
    </location>
</feature>
<dbReference type="Pfam" id="PF25118">
    <property type="entry name" value="EFL1"/>
    <property type="match status" value="1"/>
</dbReference>
<comment type="subcellular location">
    <subcellularLocation>
        <location evidence="1">Cytoplasm</location>
    </subcellularLocation>
</comment>
<dbReference type="Gene3D" id="3.30.70.870">
    <property type="entry name" value="Elongation Factor G (Translational Gtpase), domain 3"/>
    <property type="match status" value="1"/>
</dbReference>
<evidence type="ECO:0000256" key="5">
    <source>
        <dbReference type="ARBA" id="ARBA00022801"/>
    </source>
</evidence>
<evidence type="ECO:0000256" key="2">
    <source>
        <dbReference type="ARBA" id="ARBA00022490"/>
    </source>
</evidence>
<proteinExistence type="predicted"/>
<name>A0A164MR09_9CRUS</name>
<dbReference type="InterPro" id="IPR035647">
    <property type="entry name" value="EFG_III/V"/>
</dbReference>
<evidence type="ECO:0000313" key="12">
    <source>
        <dbReference type="Proteomes" id="UP000076858"/>
    </source>
</evidence>
<dbReference type="CDD" id="cd01681">
    <property type="entry name" value="aeEF2_snRNP_like_IV"/>
    <property type="match status" value="1"/>
</dbReference>
<dbReference type="FunFam" id="3.40.50.300:FF:000746">
    <property type="entry name" value="Ribosome assembly protein 1"/>
    <property type="match status" value="1"/>
</dbReference>
<evidence type="ECO:0000313" key="11">
    <source>
        <dbReference type="EMBL" id="KZS05279.1"/>
    </source>
</evidence>
<dbReference type="SMART" id="SM00838">
    <property type="entry name" value="EFG_C"/>
    <property type="match status" value="1"/>
</dbReference>
<dbReference type="Gene3D" id="2.40.30.10">
    <property type="entry name" value="Translation factors"/>
    <property type="match status" value="1"/>
</dbReference>
<dbReference type="InterPro" id="IPR000640">
    <property type="entry name" value="EFG_V-like"/>
</dbReference>
<dbReference type="STRING" id="35525.A0A164MR09"/>